<feature type="compositionally biased region" description="Basic and acidic residues" evidence="1">
    <location>
        <begin position="87"/>
        <end position="99"/>
    </location>
</feature>
<dbReference type="AlphaFoldDB" id="A0A8S9N0S2"/>
<proteinExistence type="predicted"/>
<protein>
    <submittedName>
        <fullName evidence="2">Uncharacterized protein</fullName>
    </submittedName>
</protein>
<evidence type="ECO:0000313" key="3">
    <source>
        <dbReference type="Proteomes" id="UP000712600"/>
    </source>
</evidence>
<comment type="caution">
    <text evidence="2">The sequence shown here is derived from an EMBL/GenBank/DDBJ whole genome shotgun (WGS) entry which is preliminary data.</text>
</comment>
<name>A0A8S9N0S2_BRACR</name>
<evidence type="ECO:0000256" key="1">
    <source>
        <dbReference type="SAM" id="MobiDB-lite"/>
    </source>
</evidence>
<reference evidence="2" key="1">
    <citation type="submission" date="2019-12" db="EMBL/GenBank/DDBJ databases">
        <title>Genome sequencing and annotation of Brassica cretica.</title>
        <authorList>
            <person name="Studholme D.J."/>
            <person name="Sarris P."/>
        </authorList>
    </citation>
    <scope>NUCLEOTIDE SEQUENCE</scope>
    <source>
        <strain evidence="2">PFS-109/04</strain>
        <tissue evidence="2">Leaf</tissue>
    </source>
</reference>
<gene>
    <name evidence="2" type="ORF">F2Q69_00054036</name>
</gene>
<evidence type="ECO:0000313" key="2">
    <source>
        <dbReference type="EMBL" id="KAF3486380.1"/>
    </source>
</evidence>
<dbReference type="EMBL" id="QGKX02002183">
    <property type="protein sequence ID" value="KAF3486380.1"/>
    <property type="molecule type" value="Genomic_DNA"/>
</dbReference>
<dbReference type="Proteomes" id="UP000712600">
    <property type="component" value="Unassembled WGS sequence"/>
</dbReference>
<organism evidence="2 3">
    <name type="scientific">Brassica cretica</name>
    <name type="common">Mustard</name>
    <dbReference type="NCBI Taxonomy" id="69181"/>
    <lineage>
        <taxon>Eukaryota</taxon>
        <taxon>Viridiplantae</taxon>
        <taxon>Streptophyta</taxon>
        <taxon>Embryophyta</taxon>
        <taxon>Tracheophyta</taxon>
        <taxon>Spermatophyta</taxon>
        <taxon>Magnoliopsida</taxon>
        <taxon>eudicotyledons</taxon>
        <taxon>Gunneridae</taxon>
        <taxon>Pentapetalae</taxon>
        <taxon>rosids</taxon>
        <taxon>malvids</taxon>
        <taxon>Brassicales</taxon>
        <taxon>Brassicaceae</taxon>
        <taxon>Brassiceae</taxon>
        <taxon>Brassica</taxon>
    </lineage>
</organism>
<feature type="region of interest" description="Disordered" evidence="1">
    <location>
        <begin position="73"/>
        <end position="99"/>
    </location>
</feature>
<sequence length="99" mass="11520">MRHSFTFDSAESSTLAVLIPPRRATERDVSAFLRRRAVEESHREIKRHLRRSRRGVVDQIHREIKSAEVESSRRATARLNAPRRSRRGELERCGAVEES</sequence>
<accession>A0A8S9N0S2</accession>